<name>A0ABW2E483_9ACTN</name>
<sequence>MVALAGALAATLAVMVWGASSASAGGPTSVMLVSPESTETASLYYSDREYGELERLLGPVGAGSRTKPPEAGLGSARQINVTWLVHDVTPWRVDRVYAALDDRQVWIHTSTDVPGAMRGTWHRAERPDQLRALLKELGLTGKASPEGSSGIFPAPEETGGAVSGGAVTDGSAAEAGASKAPAARAAGSADGGTDWWWAVPGAAAGAVLALVLRPHVSRIPAELRRRRAEPRQELFDA</sequence>
<comment type="caution">
    <text evidence="3">The sequence shown here is derived from an EMBL/GenBank/DDBJ whole genome shotgun (WGS) entry which is preliminary data.</text>
</comment>
<feature type="signal peptide" evidence="2">
    <location>
        <begin position="1"/>
        <end position="24"/>
    </location>
</feature>
<dbReference type="Proteomes" id="UP001596409">
    <property type="component" value="Unassembled WGS sequence"/>
</dbReference>
<accession>A0ABW2E483</accession>
<evidence type="ECO:0000256" key="2">
    <source>
        <dbReference type="SAM" id="SignalP"/>
    </source>
</evidence>
<feature type="chain" id="PRO_5046872267" description="Secreted protein" evidence="2">
    <location>
        <begin position="25"/>
        <end position="237"/>
    </location>
</feature>
<organism evidence="3 4">
    <name type="scientific">Streptomyces viridiviolaceus</name>
    <dbReference type="NCBI Taxonomy" id="68282"/>
    <lineage>
        <taxon>Bacteria</taxon>
        <taxon>Bacillati</taxon>
        <taxon>Actinomycetota</taxon>
        <taxon>Actinomycetes</taxon>
        <taxon>Kitasatosporales</taxon>
        <taxon>Streptomycetaceae</taxon>
        <taxon>Streptomyces</taxon>
    </lineage>
</organism>
<evidence type="ECO:0000256" key="1">
    <source>
        <dbReference type="SAM" id="MobiDB-lite"/>
    </source>
</evidence>
<evidence type="ECO:0000313" key="4">
    <source>
        <dbReference type="Proteomes" id="UP001596409"/>
    </source>
</evidence>
<dbReference type="RefSeq" id="WP_229880884.1">
    <property type="nucleotide sequence ID" value="NZ_BMWA01000012.1"/>
</dbReference>
<evidence type="ECO:0008006" key="5">
    <source>
        <dbReference type="Google" id="ProtNLM"/>
    </source>
</evidence>
<evidence type="ECO:0000313" key="3">
    <source>
        <dbReference type="EMBL" id="MFC7013065.1"/>
    </source>
</evidence>
<keyword evidence="2" id="KW-0732">Signal</keyword>
<gene>
    <name evidence="3" type="ORF">ACFQMH_15370</name>
</gene>
<protein>
    <recommendedName>
        <fullName evidence="5">Secreted protein</fullName>
    </recommendedName>
</protein>
<reference evidence="4" key="1">
    <citation type="journal article" date="2019" name="Int. J. Syst. Evol. Microbiol.">
        <title>The Global Catalogue of Microorganisms (GCM) 10K type strain sequencing project: providing services to taxonomists for standard genome sequencing and annotation.</title>
        <authorList>
            <consortium name="The Broad Institute Genomics Platform"/>
            <consortium name="The Broad Institute Genome Sequencing Center for Infectious Disease"/>
            <person name="Wu L."/>
            <person name="Ma J."/>
        </authorList>
    </citation>
    <scope>NUCLEOTIDE SEQUENCE [LARGE SCALE GENOMIC DNA]</scope>
    <source>
        <strain evidence="4">JCM 4855</strain>
    </source>
</reference>
<feature type="region of interest" description="Disordered" evidence="1">
    <location>
        <begin position="140"/>
        <end position="173"/>
    </location>
</feature>
<proteinExistence type="predicted"/>
<keyword evidence="4" id="KW-1185">Reference proteome</keyword>
<dbReference type="EMBL" id="JBHSYM010000029">
    <property type="protein sequence ID" value="MFC7013065.1"/>
    <property type="molecule type" value="Genomic_DNA"/>
</dbReference>